<dbReference type="Gene3D" id="1.20.1070.10">
    <property type="entry name" value="Rhodopsin 7-helix transmembrane proteins"/>
    <property type="match status" value="1"/>
</dbReference>
<keyword evidence="9" id="KW-1185">Reference proteome</keyword>
<feature type="transmembrane region" description="Helical" evidence="5">
    <location>
        <begin position="138"/>
        <end position="163"/>
    </location>
</feature>
<dbReference type="Pfam" id="PF00002">
    <property type="entry name" value="7tm_2"/>
    <property type="match status" value="1"/>
</dbReference>
<dbReference type="EMBL" id="JANPWB010000011">
    <property type="protein sequence ID" value="KAJ1130876.1"/>
    <property type="molecule type" value="Genomic_DNA"/>
</dbReference>
<evidence type="ECO:0000313" key="9">
    <source>
        <dbReference type="Proteomes" id="UP001066276"/>
    </source>
</evidence>
<dbReference type="GO" id="GO:0004967">
    <property type="term" value="F:glucagon receptor activity"/>
    <property type="evidence" value="ECO:0007669"/>
    <property type="project" value="TreeGrafter"/>
</dbReference>
<evidence type="ECO:0000313" key="8">
    <source>
        <dbReference type="EMBL" id="KAJ1130876.1"/>
    </source>
</evidence>
<dbReference type="GO" id="GO:0017046">
    <property type="term" value="F:peptide hormone binding"/>
    <property type="evidence" value="ECO:0007669"/>
    <property type="project" value="TreeGrafter"/>
</dbReference>
<dbReference type="InterPro" id="IPR017981">
    <property type="entry name" value="GPCR_2-like_7TM"/>
</dbReference>
<organism evidence="8 9">
    <name type="scientific">Pleurodeles waltl</name>
    <name type="common">Iberian ribbed newt</name>
    <dbReference type="NCBI Taxonomy" id="8319"/>
    <lineage>
        <taxon>Eukaryota</taxon>
        <taxon>Metazoa</taxon>
        <taxon>Chordata</taxon>
        <taxon>Craniata</taxon>
        <taxon>Vertebrata</taxon>
        <taxon>Euteleostomi</taxon>
        <taxon>Amphibia</taxon>
        <taxon>Batrachia</taxon>
        <taxon>Caudata</taxon>
        <taxon>Salamandroidea</taxon>
        <taxon>Salamandridae</taxon>
        <taxon>Pleurodelinae</taxon>
        <taxon>Pleurodeles</taxon>
    </lineage>
</organism>
<evidence type="ECO:0000256" key="6">
    <source>
        <dbReference type="SAM" id="SignalP"/>
    </source>
</evidence>
<dbReference type="PANTHER" id="PTHR45620">
    <property type="entry name" value="PDF RECEPTOR-LIKE PROTEIN-RELATED"/>
    <property type="match status" value="1"/>
</dbReference>
<evidence type="ECO:0000259" key="7">
    <source>
        <dbReference type="PROSITE" id="PS50261"/>
    </source>
</evidence>
<dbReference type="GO" id="GO:0007166">
    <property type="term" value="P:cell surface receptor signaling pathway"/>
    <property type="evidence" value="ECO:0007669"/>
    <property type="project" value="InterPro"/>
</dbReference>
<feature type="transmembrane region" description="Helical" evidence="5">
    <location>
        <begin position="100"/>
        <end position="118"/>
    </location>
</feature>
<feature type="non-terminal residue" evidence="8">
    <location>
        <position position="1"/>
    </location>
</feature>
<dbReference type="Proteomes" id="UP001066276">
    <property type="component" value="Chromosome 7"/>
</dbReference>
<evidence type="ECO:0000256" key="1">
    <source>
        <dbReference type="ARBA" id="ARBA00004141"/>
    </source>
</evidence>
<name>A0AAV7PRU3_PLEWA</name>
<dbReference type="PANTHER" id="PTHR45620:SF23">
    <property type="entry name" value="GLUCAGON-LIKE PEPTIDE 2 RECEPTOR"/>
    <property type="match status" value="1"/>
</dbReference>
<dbReference type="AlphaFoldDB" id="A0AAV7PRU3"/>
<gene>
    <name evidence="8" type="ORF">NDU88_009221</name>
</gene>
<dbReference type="PROSITE" id="PS50261">
    <property type="entry name" value="G_PROTEIN_RECEP_F2_4"/>
    <property type="match status" value="1"/>
</dbReference>
<feature type="transmembrane region" description="Helical" evidence="5">
    <location>
        <begin position="12"/>
        <end position="35"/>
    </location>
</feature>
<keyword evidence="2 5" id="KW-0812">Transmembrane</keyword>
<comment type="subcellular location">
    <subcellularLocation>
        <location evidence="1">Membrane</location>
        <topology evidence="1">Multi-pass membrane protein</topology>
    </subcellularLocation>
</comment>
<evidence type="ECO:0000256" key="2">
    <source>
        <dbReference type="ARBA" id="ARBA00022692"/>
    </source>
</evidence>
<feature type="transmembrane region" description="Helical" evidence="5">
    <location>
        <begin position="69"/>
        <end position="88"/>
    </location>
</feature>
<feature type="non-terminal residue" evidence="8">
    <location>
        <position position="177"/>
    </location>
</feature>
<feature type="domain" description="G-protein coupled receptors family 2 profile 2" evidence="7">
    <location>
        <begin position="1"/>
        <end position="177"/>
    </location>
</feature>
<comment type="caution">
    <text evidence="8">The sequence shown here is derived from an EMBL/GenBank/DDBJ whole genome shotgun (WGS) entry which is preliminary data.</text>
</comment>
<feature type="chain" id="PRO_5043865923" description="G-protein coupled receptors family 2 profile 2 domain-containing protein" evidence="6">
    <location>
        <begin position="24"/>
        <end position="177"/>
    </location>
</feature>
<sequence>RLHCTRNYIHMNLFASFIMRAIAILAKDIVFQNAYSKRPNDEMGWILYFNAEVSATCKVAQVLMHYFVGANYCWLLVEGIYLHTVLITTVISEERLLQKYLVIGWVFPVLFVFPWVLAKAKLENSGCWGTYGNMGIWWIIRGPMVLSIVVNFYIFIRIIWLLLSKLKARKMRFNDYK</sequence>
<dbReference type="PRINTS" id="PR00249">
    <property type="entry name" value="GPCRSECRETIN"/>
</dbReference>
<dbReference type="InterPro" id="IPR050332">
    <property type="entry name" value="GPCR_2"/>
</dbReference>
<dbReference type="GO" id="GO:0005886">
    <property type="term" value="C:plasma membrane"/>
    <property type="evidence" value="ECO:0007669"/>
    <property type="project" value="TreeGrafter"/>
</dbReference>
<keyword evidence="4 5" id="KW-0472">Membrane</keyword>
<keyword evidence="6" id="KW-0732">Signal</keyword>
<evidence type="ECO:0000256" key="3">
    <source>
        <dbReference type="ARBA" id="ARBA00022989"/>
    </source>
</evidence>
<keyword evidence="3 5" id="KW-1133">Transmembrane helix</keyword>
<dbReference type="InterPro" id="IPR000832">
    <property type="entry name" value="GPCR_2_secretin-like"/>
</dbReference>
<evidence type="ECO:0000256" key="5">
    <source>
        <dbReference type="SAM" id="Phobius"/>
    </source>
</evidence>
<accession>A0AAV7PRU3</accession>
<feature type="signal peptide" evidence="6">
    <location>
        <begin position="1"/>
        <end position="23"/>
    </location>
</feature>
<dbReference type="GO" id="GO:0007188">
    <property type="term" value="P:adenylate cyclase-modulating G protein-coupled receptor signaling pathway"/>
    <property type="evidence" value="ECO:0007669"/>
    <property type="project" value="TreeGrafter"/>
</dbReference>
<protein>
    <recommendedName>
        <fullName evidence="7">G-protein coupled receptors family 2 profile 2 domain-containing protein</fullName>
    </recommendedName>
</protein>
<evidence type="ECO:0000256" key="4">
    <source>
        <dbReference type="ARBA" id="ARBA00023136"/>
    </source>
</evidence>
<reference evidence="8" key="1">
    <citation type="journal article" date="2022" name="bioRxiv">
        <title>Sequencing and chromosome-scale assembly of the giantPleurodeles waltlgenome.</title>
        <authorList>
            <person name="Brown T."/>
            <person name="Elewa A."/>
            <person name="Iarovenko S."/>
            <person name="Subramanian E."/>
            <person name="Araus A.J."/>
            <person name="Petzold A."/>
            <person name="Susuki M."/>
            <person name="Suzuki K.-i.T."/>
            <person name="Hayashi T."/>
            <person name="Toyoda A."/>
            <person name="Oliveira C."/>
            <person name="Osipova E."/>
            <person name="Leigh N.D."/>
            <person name="Simon A."/>
            <person name="Yun M.H."/>
        </authorList>
    </citation>
    <scope>NUCLEOTIDE SEQUENCE</scope>
    <source>
        <strain evidence="8">20211129_DDA</strain>
        <tissue evidence="8">Liver</tissue>
    </source>
</reference>
<proteinExistence type="predicted"/>